<evidence type="ECO:0000313" key="4">
    <source>
        <dbReference type="Proteomes" id="UP000429607"/>
    </source>
</evidence>
<dbReference type="EMBL" id="QXFT01001338">
    <property type="protein sequence ID" value="KAE9321470.1"/>
    <property type="molecule type" value="Genomic_DNA"/>
</dbReference>
<dbReference type="Proteomes" id="UP000435112">
    <property type="component" value="Unassembled WGS sequence"/>
</dbReference>
<evidence type="ECO:0000313" key="5">
    <source>
        <dbReference type="Proteomes" id="UP000434957"/>
    </source>
</evidence>
<comment type="caution">
    <text evidence="1">The sequence shown here is derived from an EMBL/GenBank/DDBJ whole genome shotgun (WGS) entry which is preliminary data.</text>
</comment>
<dbReference type="Proteomes" id="UP000429607">
    <property type="component" value="Unassembled WGS sequence"/>
</dbReference>
<dbReference type="Proteomes" id="UP000434957">
    <property type="component" value="Unassembled WGS sequence"/>
</dbReference>
<dbReference type="AlphaFoldDB" id="A0A6A3JAU2"/>
<proteinExistence type="predicted"/>
<evidence type="ECO:0000313" key="2">
    <source>
        <dbReference type="EMBL" id="KAE9011853.1"/>
    </source>
</evidence>
<dbReference type="EMBL" id="QXFV01001211">
    <property type="protein sequence ID" value="KAE9011853.1"/>
    <property type="molecule type" value="Genomic_DNA"/>
</dbReference>
<dbReference type="OrthoDB" id="112115at2759"/>
<dbReference type="EMBL" id="QXFU01001983">
    <property type="protein sequence ID" value="KAE8992259.1"/>
    <property type="molecule type" value="Genomic_DNA"/>
</dbReference>
<accession>A0A6A3JAU2</accession>
<protein>
    <submittedName>
        <fullName evidence="1">Uncharacterized protein</fullName>
    </submittedName>
</protein>
<evidence type="ECO:0000313" key="1">
    <source>
        <dbReference type="EMBL" id="KAE8992259.1"/>
    </source>
</evidence>
<name>A0A6A3JAU2_9STRA</name>
<keyword evidence="5" id="KW-1185">Reference proteome</keyword>
<evidence type="ECO:0000313" key="6">
    <source>
        <dbReference type="Proteomes" id="UP000435112"/>
    </source>
</evidence>
<reference evidence="4 6" key="1">
    <citation type="submission" date="2018-09" db="EMBL/GenBank/DDBJ databases">
        <title>Genomic investigation of the strawberry pathogen Phytophthora fragariae indicates pathogenicity is determined by transcriptional variation in three key races.</title>
        <authorList>
            <person name="Adams T.M."/>
            <person name="Armitage A.D."/>
            <person name="Sobczyk M.K."/>
            <person name="Bates H.J."/>
            <person name="Dunwell J.M."/>
            <person name="Nellist C.F."/>
            <person name="Harrison R.J."/>
        </authorList>
    </citation>
    <scope>NUCLEOTIDE SEQUENCE [LARGE SCALE GENOMIC DNA]</scope>
    <source>
        <strain evidence="2 4">SCRP249</strain>
        <strain evidence="1 6">SCRP324</strain>
        <strain evidence="3 5">SCRP333</strain>
    </source>
</reference>
<evidence type="ECO:0000313" key="3">
    <source>
        <dbReference type="EMBL" id="KAE9321470.1"/>
    </source>
</evidence>
<gene>
    <name evidence="2" type="ORF">PR001_g15815</name>
    <name evidence="1" type="ORF">PR002_g20601</name>
    <name evidence="3" type="ORF">PR003_g17462</name>
</gene>
<organism evidence="1 6">
    <name type="scientific">Phytophthora rubi</name>
    <dbReference type="NCBI Taxonomy" id="129364"/>
    <lineage>
        <taxon>Eukaryota</taxon>
        <taxon>Sar</taxon>
        <taxon>Stramenopiles</taxon>
        <taxon>Oomycota</taxon>
        <taxon>Peronosporomycetes</taxon>
        <taxon>Peronosporales</taxon>
        <taxon>Peronosporaceae</taxon>
        <taxon>Phytophthora</taxon>
    </lineage>
</organism>
<sequence length="578" mass="62282">MTDTTQLADQFLYQSSLKGEPAVRVSSRKRCPYVIDLNQGSYANGVIAIDATSQLNGAEGFACLRDLFIMLPFKVTLKNTHATQALQAPANRLSVGFKCGIWNVIDAMSLELNGKSILSMTEYKLFANNLRAQVESSTAYVEKHGAEAFLFPDTSGSLTWSNAAGACGDGFCNTAADVTAALGTAATGTTVLTANEGFVRRLLANPTTSNANTNGWPTIASGASKTISNQFGRGAFMAGAATAGSIAGTWNYLLKIRLVDLHPIFKELDLMANPQIKLRFRVNQGVSVIATSATSKNMSLTSTTLASGSVCPIMVASGTGTSSPNSTVIASAGAGEISVAWGAIVNNLEPTIDSTYFPFTTTRLYVPFVDLENPQAIVSKPTKKVRYLDYYAQWFYQRAGTGTSTTQLNTAFDLQLSASIKNAKYVVLLPFAETSTGNFATATVQQFQSPFDSAPWTVQPGSSIRNFNVRIGSQQVFDISYDYDFMDFCNEFSKLSAINGDITPELTNGLIDYYKWSTTNRVLVADVSRLTEKDVPQSIQVMGTNASCQGCNMLVIVAFENELVYDRLTGEVTEYTAN</sequence>